<protein>
    <submittedName>
        <fullName evidence="1">Uncharacterized protein</fullName>
    </submittedName>
</protein>
<evidence type="ECO:0000313" key="2">
    <source>
        <dbReference type="Proteomes" id="UP000703661"/>
    </source>
</evidence>
<accession>A0A9P6MX92</accession>
<reference evidence="1" key="1">
    <citation type="journal article" date="2020" name="Fungal Divers.">
        <title>Resolving the Mortierellaceae phylogeny through synthesis of multi-gene phylogenetics and phylogenomics.</title>
        <authorList>
            <person name="Vandepol N."/>
            <person name="Liber J."/>
            <person name="Desiro A."/>
            <person name="Na H."/>
            <person name="Kennedy M."/>
            <person name="Barry K."/>
            <person name="Grigoriev I.V."/>
            <person name="Miller A.N."/>
            <person name="O'Donnell K."/>
            <person name="Stajich J.E."/>
            <person name="Bonito G."/>
        </authorList>
    </citation>
    <scope>NUCLEOTIDE SEQUENCE</scope>
    <source>
        <strain evidence="1">NRRL 2769</strain>
    </source>
</reference>
<organism evidence="1 2">
    <name type="scientific">Entomortierella chlamydospora</name>
    <dbReference type="NCBI Taxonomy" id="101097"/>
    <lineage>
        <taxon>Eukaryota</taxon>
        <taxon>Fungi</taxon>
        <taxon>Fungi incertae sedis</taxon>
        <taxon>Mucoromycota</taxon>
        <taxon>Mortierellomycotina</taxon>
        <taxon>Mortierellomycetes</taxon>
        <taxon>Mortierellales</taxon>
        <taxon>Mortierellaceae</taxon>
        <taxon>Entomortierella</taxon>
    </lineage>
</organism>
<dbReference type="EMBL" id="JAAAID010000577">
    <property type="protein sequence ID" value="KAG0015987.1"/>
    <property type="molecule type" value="Genomic_DNA"/>
</dbReference>
<sequence>QPEGWMSTEALVKGFLAPNKDILNASELGSLAVNHGGKTHVSIIETKAMLNLFKRRERKTLLIVDEHGMLFQRKPFAPNKFKFLSDLSDFGR</sequence>
<evidence type="ECO:0000313" key="1">
    <source>
        <dbReference type="EMBL" id="KAG0015987.1"/>
    </source>
</evidence>
<feature type="non-terminal residue" evidence="1">
    <location>
        <position position="1"/>
    </location>
</feature>
<proteinExistence type="predicted"/>
<comment type="caution">
    <text evidence="1">The sequence shown here is derived from an EMBL/GenBank/DDBJ whole genome shotgun (WGS) entry which is preliminary data.</text>
</comment>
<dbReference type="AlphaFoldDB" id="A0A9P6MX92"/>
<keyword evidence="2" id="KW-1185">Reference proteome</keyword>
<dbReference type="Proteomes" id="UP000703661">
    <property type="component" value="Unassembled WGS sequence"/>
</dbReference>
<gene>
    <name evidence="1" type="ORF">BGZ80_009507</name>
</gene>
<name>A0A9P6MX92_9FUNG</name>